<dbReference type="SUPFAM" id="SSF52540">
    <property type="entry name" value="P-loop containing nucleoside triphosphate hydrolases"/>
    <property type="match status" value="2"/>
</dbReference>
<keyword evidence="5" id="KW-0472">Membrane</keyword>
<dbReference type="CDD" id="cd09912">
    <property type="entry name" value="DLP_2"/>
    <property type="match status" value="1"/>
</dbReference>
<organism evidence="7 8">
    <name type="scientific">Bacillus selenitireducens (strain ATCC 700615 / DSM 15326 / MLS10)</name>
    <dbReference type="NCBI Taxonomy" id="439292"/>
    <lineage>
        <taxon>Bacteria</taxon>
        <taxon>Bacillati</taxon>
        <taxon>Bacillota</taxon>
        <taxon>Bacilli</taxon>
        <taxon>Bacillales</taxon>
        <taxon>Bacillaceae</taxon>
        <taxon>Salisediminibacterium</taxon>
    </lineage>
</organism>
<dbReference type="PANTHER" id="PTHR10465">
    <property type="entry name" value="TRANSMEMBRANE GTPASE FZO1"/>
    <property type="match status" value="1"/>
</dbReference>
<dbReference type="AlphaFoldDB" id="D6XUR1"/>
<dbReference type="GO" id="GO:0003924">
    <property type="term" value="F:GTPase activity"/>
    <property type="evidence" value="ECO:0007669"/>
    <property type="project" value="InterPro"/>
</dbReference>
<dbReference type="Gene3D" id="3.40.50.300">
    <property type="entry name" value="P-loop containing nucleotide triphosphate hydrolases"/>
    <property type="match status" value="2"/>
</dbReference>
<evidence type="ECO:0000259" key="6">
    <source>
        <dbReference type="Pfam" id="PF00350"/>
    </source>
</evidence>
<comment type="subcellular location">
    <subcellularLocation>
        <location evidence="1">Membrane</location>
    </subcellularLocation>
</comment>
<evidence type="ECO:0000313" key="8">
    <source>
        <dbReference type="Proteomes" id="UP000000271"/>
    </source>
</evidence>
<evidence type="ECO:0000256" key="3">
    <source>
        <dbReference type="ARBA" id="ARBA00022801"/>
    </source>
</evidence>
<dbReference type="Proteomes" id="UP000000271">
    <property type="component" value="Chromosome"/>
</dbReference>
<feature type="domain" description="Dynamin N-terminal" evidence="6">
    <location>
        <begin position="620"/>
        <end position="830"/>
    </location>
</feature>
<dbReference type="GO" id="GO:0016020">
    <property type="term" value="C:membrane"/>
    <property type="evidence" value="ECO:0007669"/>
    <property type="project" value="UniProtKB-SubCell"/>
</dbReference>
<dbReference type="InterPro" id="IPR027417">
    <property type="entry name" value="P-loop_NTPase"/>
</dbReference>
<keyword evidence="2" id="KW-0547">Nucleotide-binding</keyword>
<gene>
    <name evidence="7" type="ordered locus">Bsel_2043</name>
</gene>
<evidence type="ECO:0000256" key="4">
    <source>
        <dbReference type="ARBA" id="ARBA00023134"/>
    </source>
</evidence>
<dbReference type="Pfam" id="PF00350">
    <property type="entry name" value="Dynamin_N"/>
    <property type="match status" value="2"/>
</dbReference>
<keyword evidence="3" id="KW-0378">Hydrolase</keyword>
<dbReference type="KEGG" id="bse:Bsel_2043"/>
<keyword evidence="4" id="KW-0342">GTP-binding</keyword>
<evidence type="ECO:0000256" key="5">
    <source>
        <dbReference type="ARBA" id="ARBA00023136"/>
    </source>
</evidence>
<dbReference type="PANTHER" id="PTHR10465:SF0">
    <property type="entry name" value="SARCALUMENIN"/>
    <property type="match status" value="1"/>
</dbReference>
<protein>
    <submittedName>
        <fullName evidence="7">Dynamin family protein</fullName>
    </submittedName>
</protein>
<reference evidence="7" key="1">
    <citation type="submission" date="2009-10" db="EMBL/GenBank/DDBJ databases">
        <title>Complete sequence of Bacillus selenitireducens MLS10.</title>
        <authorList>
            <consortium name="US DOE Joint Genome Institute"/>
            <person name="Lucas S."/>
            <person name="Copeland A."/>
            <person name="Lapidus A."/>
            <person name="Glavina del Rio T."/>
            <person name="Dalin E."/>
            <person name="Tice H."/>
            <person name="Bruce D."/>
            <person name="Goodwin L."/>
            <person name="Pitluck S."/>
            <person name="Sims D."/>
            <person name="Brettin T."/>
            <person name="Detter J.C."/>
            <person name="Han C."/>
            <person name="Larimer F."/>
            <person name="Land M."/>
            <person name="Hauser L."/>
            <person name="Kyrpides N."/>
            <person name="Ovchinnikova G."/>
            <person name="Stolz J."/>
        </authorList>
    </citation>
    <scope>NUCLEOTIDE SEQUENCE [LARGE SCALE GENOMIC DNA]</scope>
    <source>
        <strain evidence="7">MLS10</strain>
    </source>
</reference>
<feature type="domain" description="Dynamin N-terminal" evidence="6">
    <location>
        <begin position="36"/>
        <end position="191"/>
    </location>
</feature>
<dbReference type="HOGENOM" id="CLU_007634_0_0_9"/>
<dbReference type="OrthoDB" id="5477114at2"/>
<proteinExistence type="predicted"/>
<name>D6XUR1_BACIE</name>
<dbReference type="eggNOG" id="COG0699">
    <property type="taxonomic scope" value="Bacteria"/>
</dbReference>
<sequence length="1199" mass="139150">MTESTEPLSVTNLLTDQESQYLERIKKKQVNPGFEIAFCGHFSAGKSTLLNTLMGEELLPVSPVPTSANVIQIKNGETGLQVFLNHSEEVEAFHQEIPWNKVREWGRNGADIHHLEVSFPLPWMSGDSGILDTPGVDSTDPEHQNVTIDQLYTTDMVVYVMDYNHVQSETNLTFLKQLTNERKPLLIVINQIDKHVEQELGLEEFRSSVKKTLHSWKIRFLDLFFTSMKQPEHPFNEWNAFQSHIKALLHHSDELIHTSSKRLEIGFYENVRSRLEHDLQHVNEEFEDDLQHIGLTLHDYEKHVADMKNIENLKQFENHLFETFQLKQDRLFKNVVLFPHKLTELTRDWLVSAPLKSKGFLFGRKKAEKEKQERMELLVDELNDQIKSALSFHVRQFLSEDLPLEHLSSKESYLKKIENDEIEVTEEFLESFRKKGPVSRDYVYQYTEQVTKRIIQLWKEYTEKMLVYLADESRDSINQTLKNLDVPVDHEDRIDDITRQILKRSSDLHSQIETVEDTLKVLKIPTDYYRLIDEIRKRTIEVQATSERIMITPSDECADPVKQNQNEHNETFKDIDDSEIETLIKQADRVSAFSDDPLLHDERDRFLFQADKLKHQEYVISLFGAFSAGKSSFANALIGVDLLPVSPQPATASRTTITKPTEKHGHGTILVQFKTMSEIEMELSELSQILGIRLTTDVLSKWGPGELDRYGTISKSATDYLDALRQGLYEMKSHVGDQLTASAEDLYTYAAKESVSSMVDHIIVYYDSDLTKQGITLVDTPGVNSIHSRHTKTALKQINHSDAIFFLTYYNHAFSKADQYFIEQLGEINASSSMDKLYFIINASDLASDDTELESVRQHVKSELIRTGNKDAIISTLSSKSGLYAKINKTEDHHGFAEFESYFRKRMMNQLKRLSFDQTVFFFERYQEKGEEWLALYESSDEERQAYLSQLDDTCRQALEWLNRQTFQEVYTKAFQELDERILYFRKRVTYVMTDYFTDFLNVSVLTADQRKELRIQSDHAIRKWLSAVEQYMNRGGQALLANLDNHIQQLIRNWQLTQIQGLQQYLPSVYPKISDEKNIVEQIEFSFAHSVDIDFFTSKIKTKRSLFVDQEIKHVKEGIISSFEEDVMKYMKDWHRHAGEQLKSALETIDQDISEAGRQAVLKEKEAAGLIENAEVMNRLRDELRIVSARKGDDQDDS</sequence>
<evidence type="ECO:0000313" key="7">
    <source>
        <dbReference type="EMBL" id="ADH99547.1"/>
    </source>
</evidence>
<evidence type="ECO:0000256" key="2">
    <source>
        <dbReference type="ARBA" id="ARBA00022741"/>
    </source>
</evidence>
<dbReference type="GO" id="GO:0005525">
    <property type="term" value="F:GTP binding"/>
    <property type="evidence" value="ECO:0007669"/>
    <property type="project" value="UniProtKB-KW"/>
</dbReference>
<dbReference type="InterPro" id="IPR027094">
    <property type="entry name" value="Mitofusin_fam"/>
</dbReference>
<dbReference type="EMBL" id="CP001791">
    <property type="protein sequence ID" value="ADH99547.1"/>
    <property type="molecule type" value="Genomic_DNA"/>
</dbReference>
<dbReference type="InterPro" id="IPR045063">
    <property type="entry name" value="Dynamin_N"/>
</dbReference>
<dbReference type="STRING" id="439292.Bsel_2043"/>
<accession>D6XUR1</accession>
<keyword evidence="8" id="KW-1185">Reference proteome</keyword>
<evidence type="ECO:0000256" key="1">
    <source>
        <dbReference type="ARBA" id="ARBA00004370"/>
    </source>
</evidence>
<dbReference type="RefSeq" id="WP_013172969.1">
    <property type="nucleotide sequence ID" value="NC_014219.1"/>
</dbReference>